<feature type="transmembrane region" description="Helical" evidence="2">
    <location>
        <begin position="12"/>
        <end position="35"/>
    </location>
</feature>
<dbReference type="RefSeq" id="WP_184482766.1">
    <property type="nucleotide sequence ID" value="NZ_JACHIV010000001.1"/>
</dbReference>
<keyword evidence="2" id="KW-0472">Membrane</keyword>
<organism evidence="3 4">
    <name type="scientific">Saccharopolyspora gloriosae</name>
    <dbReference type="NCBI Taxonomy" id="455344"/>
    <lineage>
        <taxon>Bacteria</taxon>
        <taxon>Bacillati</taxon>
        <taxon>Actinomycetota</taxon>
        <taxon>Actinomycetes</taxon>
        <taxon>Pseudonocardiales</taxon>
        <taxon>Pseudonocardiaceae</taxon>
        <taxon>Saccharopolyspora</taxon>
    </lineage>
</organism>
<evidence type="ECO:0000313" key="4">
    <source>
        <dbReference type="Proteomes" id="UP000580474"/>
    </source>
</evidence>
<reference evidence="3 4" key="1">
    <citation type="submission" date="2020-08" db="EMBL/GenBank/DDBJ databases">
        <title>Sequencing the genomes of 1000 actinobacteria strains.</title>
        <authorList>
            <person name="Klenk H.-P."/>
        </authorList>
    </citation>
    <scope>NUCLEOTIDE SEQUENCE [LARGE SCALE GENOMIC DNA]</scope>
    <source>
        <strain evidence="3 4">DSM 45582</strain>
    </source>
</reference>
<accession>A0A840NRL6</accession>
<evidence type="ECO:0000256" key="2">
    <source>
        <dbReference type="SAM" id="Phobius"/>
    </source>
</evidence>
<dbReference type="Proteomes" id="UP000580474">
    <property type="component" value="Unassembled WGS sequence"/>
</dbReference>
<comment type="caution">
    <text evidence="3">The sequence shown here is derived from an EMBL/GenBank/DDBJ whole genome shotgun (WGS) entry which is preliminary data.</text>
</comment>
<name>A0A840NRL6_9PSEU</name>
<evidence type="ECO:0000256" key="1">
    <source>
        <dbReference type="SAM" id="MobiDB-lite"/>
    </source>
</evidence>
<evidence type="ECO:0008006" key="5">
    <source>
        <dbReference type="Google" id="ProtNLM"/>
    </source>
</evidence>
<feature type="region of interest" description="Disordered" evidence="1">
    <location>
        <begin position="73"/>
        <end position="103"/>
    </location>
</feature>
<sequence length="103" mass="10832">MHTFTHFFEAAGLGVLGQLVVGMAVLLALSTLAGVVVEPGLGGRRKLLWGSLAFVPFLGGALWFFVGRSRAEPESADSENANPEIADPEPAAESRRAPATISR</sequence>
<dbReference type="EMBL" id="JACHIV010000001">
    <property type="protein sequence ID" value="MBB5071909.1"/>
    <property type="molecule type" value="Genomic_DNA"/>
</dbReference>
<evidence type="ECO:0000313" key="3">
    <source>
        <dbReference type="EMBL" id="MBB5071909.1"/>
    </source>
</evidence>
<keyword evidence="4" id="KW-1185">Reference proteome</keyword>
<keyword evidence="2" id="KW-0812">Transmembrane</keyword>
<feature type="transmembrane region" description="Helical" evidence="2">
    <location>
        <begin position="47"/>
        <end position="66"/>
    </location>
</feature>
<dbReference type="AlphaFoldDB" id="A0A840NRL6"/>
<proteinExistence type="predicted"/>
<protein>
    <recommendedName>
        <fullName evidence="5">Phospholipase D-like protein</fullName>
    </recommendedName>
</protein>
<keyword evidence="2" id="KW-1133">Transmembrane helix</keyword>
<gene>
    <name evidence="3" type="ORF">BJ969_004997</name>
</gene>